<dbReference type="EMBL" id="CP001769">
    <property type="protein sequence ID" value="ADB38067.1"/>
    <property type="molecule type" value="Genomic_DNA"/>
</dbReference>
<feature type="transmembrane region" description="Helical" evidence="6">
    <location>
        <begin position="404"/>
        <end position="425"/>
    </location>
</feature>
<dbReference type="PANTHER" id="PTHR23505">
    <property type="entry name" value="SPINSTER"/>
    <property type="match status" value="1"/>
</dbReference>
<feature type="transmembrane region" description="Helical" evidence="6">
    <location>
        <begin position="53"/>
        <end position="70"/>
    </location>
</feature>
<evidence type="ECO:0000313" key="8">
    <source>
        <dbReference type="EMBL" id="ADB38067.1"/>
    </source>
</evidence>
<dbReference type="InterPro" id="IPR020846">
    <property type="entry name" value="MFS_dom"/>
</dbReference>
<evidence type="ECO:0000256" key="6">
    <source>
        <dbReference type="SAM" id="Phobius"/>
    </source>
</evidence>
<dbReference type="PANTHER" id="PTHR23505:SF79">
    <property type="entry name" value="PROTEIN SPINSTER"/>
    <property type="match status" value="1"/>
</dbReference>
<feature type="transmembrane region" description="Helical" evidence="6">
    <location>
        <begin position="370"/>
        <end position="392"/>
    </location>
</feature>
<evidence type="ECO:0000256" key="1">
    <source>
        <dbReference type="ARBA" id="ARBA00004141"/>
    </source>
</evidence>
<keyword evidence="9" id="KW-1185">Reference proteome</keyword>
<dbReference type="SUPFAM" id="SSF103473">
    <property type="entry name" value="MFS general substrate transporter"/>
    <property type="match status" value="1"/>
</dbReference>
<evidence type="ECO:0000256" key="4">
    <source>
        <dbReference type="ARBA" id="ARBA00022989"/>
    </source>
</evidence>
<feature type="transmembrane region" description="Helical" evidence="6">
    <location>
        <begin position="313"/>
        <end position="332"/>
    </location>
</feature>
<dbReference type="GO" id="GO:0016020">
    <property type="term" value="C:membrane"/>
    <property type="evidence" value="ECO:0007669"/>
    <property type="project" value="UniProtKB-SubCell"/>
</dbReference>
<dbReference type="Pfam" id="PF07690">
    <property type="entry name" value="MFS_1"/>
    <property type="match status" value="1"/>
</dbReference>
<dbReference type="InterPro" id="IPR036259">
    <property type="entry name" value="MFS_trans_sf"/>
</dbReference>
<dbReference type="RefSeq" id="WP_012926615.1">
    <property type="nucleotide sequence ID" value="NC_013730.1"/>
</dbReference>
<accession>D2QCR2</accession>
<name>D2QCR2_SPILD</name>
<reference evidence="8 9" key="1">
    <citation type="journal article" date="2010" name="Stand. Genomic Sci.">
        <title>Complete genome sequence of Spirosoma linguale type strain (1).</title>
        <authorList>
            <person name="Lail K."/>
            <person name="Sikorski J."/>
            <person name="Saunders E."/>
            <person name="Lapidus A."/>
            <person name="Glavina Del Rio T."/>
            <person name="Copeland A."/>
            <person name="Tice H."/>
            <person name="Cheng J.-F."/>
            <person name="Lucas S."/>
            <person name="Nolan M."/>
            <person name="Bruce D."/>
            <person name="Goodwin L."/>
            <person name="Pitluck S."/>
            <person name="Ivanova N."/>
            <person name="Mavromatis K."/>
            <person name="Ovchinnikova G."/>
            <person name="Pati A."/>
            <person name="Chen A."/>
            <person name="Palaniappan K."/>
            <person name="Land M."/>
            <person name="Hauser L."/>
            <person name="Chang Y.-J."/>
            <person name="Jeffries C.D."/>
            <person name="Chain P."/>
            <person name="Brettin T."/>
            <person name="Detter J.C."/>
            <person name="Schuetze A."/>
            <person name="Rohde M."/>
            <person name="Tindall B.J."/>
            <person name="Goeker M."/>
            <person name="Bristow J."/>
            <person name="Eisen J.A."/>
            <person name="Markowitz V."/>
            <person name="Hugenholtz P."/>
            <person name="Kyrpides N.C."/>
            <person name="Klenk H.-P."/>
            <person name="Chen F."/>
        </authorList>
    </citation>
    <scope>NUCLEOTIDE SEQUENCE [LARGE SCALE GENOMIC DNA]</scope>
    <source>
        <strain evidence="9">ATCC 33905 / DSM 74 / LMG 10896 / Claus 1</strain>
    </source>
</reference>
<evidence type="ECO:0000256" key="2">
    <source>
        <dbReference type="ARBA" id="ARBA00022448"/>
    </source>
</evidence>
<feature type="transmembrane region" description="Helical" evidence="6">
    <location>
        <begin position="106"/>
        <end position="125"/>
    </location>
</feature>
<dbReference type="eggNOG" id="COG2271">
    <property type="taxonomic scope" value="Bacteria"/>
</dbReference>
<dbReference type="Gene3D" id="1.20.1250.20">
    <property type="entry name" value="MFS general substrate transporter like domains"/>
    <property type="match status" value="2"/>
</dbReference>
<feature type="transmembrane region" description="Helical" evidence="6">
    <location>
        <begin position="137"/>
        <end position="163"/>
    </location>
</feature>
<evidence type="ECO:0000259" key="7">
    <source>
        <dbReference type="PROSITE" id="PS50850"/>
    </source>
</evidence>
<evidence type="ECO:0000313" key="9">
    <source>
        <dbReference type="Proteomes" id="UP000002028"/>
    </source>
</evidence>
<dbReference type="HOGENOM" id="CLU_001265_5_12_10"/>
<comment type="subcellular location">
    <subcellularLocation>
        <location evidence="1">Membrane</location>
        <topology evidence="1">Multi-pass membrane protein</topology>
    </subcellularLocation>
</comment>
<feature type="transmembrane region" description="Helical" evidence="6">
    <location>
        <begin position="12"/>
        <end position="33"/>
    </location>
</feature>
<keyword evidence="5 6" id="KW-0472">Membrane</keyword>
<evidence type="ECO:0000256" key="5">
    <source>
        <dbReference type="ARBA" id="ARBA00023136"/>
    </source>
</evidence>
<dbReference type="GO" id="GO:0022857">
    <property type="term" value="F:transmembrane transporter activity"/>
    <property type="evidence" value="ECO:0007669"/>
    <property type="project" value="InterPro"/>
</dbReference>
<feature type="transmembrane region" description="Helical" evidence="6">
    <location>
        <begin position="238"/>
        <end position="260"/>
    </location>
</feature>
<dbReference type="AlphaFoldDB" id="D2QCR2"/>
<keyword evidence="3 6" id="KW-0812">Transmembrane</keyword>
<dbReference type="Proteomes" id="UP000002028">
    <property type="component" value="Chromosome"/>
</dbReference>
<keyword evidence="2" id="KW-0813">Transport</keyword>
<dbReference type="InterPro" id="IPR011701">
    <property type="entry name" value="MFS"/>
</dbReference>
<feature type="domain" description="Major facilitator superfamily (MFS) profile" evidence="7">
    <location>
        <begin position="15"/>
        <end position="440"/>
    </location>
</feature>
<sequence length="440" mass="47018">MSTQPNPSLRYSWSVVFVLMLAYISSFIDRQILSLLVGPIKRDMHLSDTQVSLLMGLSFALFYTLLGIPIGRWADRANRRNIMVLGIAAWSLMTALGGVVKSYTQFFLIRMGVGVGEAALSPAAYSMLSDYFPKEKLATAISVYSAGIYLGAGFAVLIGAALVGMGNGPATVTLPIIGTIFSWQLLFFYIALPGLVLALLVRLIKEPARRNLLMNAAGQAQTLSVGDVFRLIGQQRRAFFSVTLGVTFVSLVAYACSAWVPTLFVRRFGWSTGQIGLLYGLVITVFSTSGILLGGRLADWFTHHGYPNGKLRVGIIAAVGILLSAGVCLLSNPNVAIALFAVPSFFAAFPFGASSAAIQEIMPNQARALASAVYLLIVNLIALGFGPTLVALLTDYVFHDEQAVHLSLACVMLGSSLLALACYAWGLGAFRTPAAVEPVV</sequence>
<feature type="transmembrane region" description="Helical" evidence="6">
    <location>
        <begin position="272"/>
        <end position="293"/>
    </location>
</feature>
<keyword evidence="4 6" id="KW-1133">Transmembrane helix</keyword>
<organism evidence="8 9">
    <name type="scientific">Spirosoma linguale (strain ATCC 33905 / DSM 74 / LMG 10896 / Claus 1)</name>
    <dbReference type="NCBI Taxonomy" id="504472"/>
    <lineage>
        <taxon>Bacteria</taxon>
        <taxon>Pseudomonadati</taxon>
        <taxon>Bacteroidota</taxon>
        <taxon>Cytophagia</taxon>
        <taxon>Cytophagales</taxon>
        <taxon>Cytophagaceae</taxon>
        <taxon>Spirosoma</taxon>
    </lineage>
</organism>
<dbReference type="KEGG" id="sli:Slin_2022"/>
<feature type="transmembrane region" description="Helical" evidence="6">
    <location>
        <begin position="82"/>
        <end position="100"/>
    </location>
</feature>
<protein>
    <submittedName>
        <fullName evidence="8">Major facilitator superfamily MFS_1</fullName>
    </submittedName>
</protein>
<dbReference type="InterPro" id="IPR044770">
    <property type="entry name" value="MFS_spinster-like"/>
</dbReference>
<gene>
    <name evidence="8" type="ordered locus">Slin_2022</name>
</gene>
<dbReference type="CDD" id="cd17328">
    <property type="entry name" value="MFS_spinster_like"/>
    <property type="match status" value="1"/>
</dbReference>
<proteinExistence type="predicted"/>
<dbReference type="STRING" id="504472.Slin_2022"/>
<feature type="transmembrane region" description="Helical" evidence="6">
    <location>
        <begin position="338"/>
        <end position="358"/>
    </location>
</feature>
<feature type="transmembrane region" description="Helical" evidence="6">
    <location>
        <begin position="183"/>
        <end position="204"/>
    </location>
</feature>
<evidence type="ECO:0000256" key="3">
    <source>
        <dbReference type="ARBA" id="ARBA00022692"/>
    </source>
</evidence>
<dbReference type="PROSITE" id="PS50850">
    <property type="entry name" value="MFS"/>
    <property type="match status" value="1"/>
</dbReference>